<evidence type="ECO:0000313" key="2">
    <source>
        <dbReference type="Proteomes" id="UP000464295"/>
    </source>
</evidence>
<dbReference type="KEGG" id="vg:56135617"/>
<dbReference type="EMBL" id="MN395286">
    <property type="protein sequence ID" value="QHB49741.1"/>
    <property type="molecule type" value="Genomic_DNA"/>
</dbReference>
<dbReference type="GeneID" id="56135617"/>
<organism evidence="1 2">
    <name type="scientific">Klebsiella phage PhiKpNIH-2</name>
    <dbReference type="NCBI Taxonomy" id="2689114"/>
    <lineage>
        <taxon>Viruses</taxon>
        <taxon>Duplodnaviria</taxon>
        <taxon>Heunggongvirae</taxon>
        <taxon>Uroviricota</taxon>
        <taxon>Caudoviricetes</taxon>
        <taxon>Drexlerviridae</taxon>
        <taxon>Webervirus</taxon>
        <taxon>Webervirus KpNIH2</taxon>
    </lineage>
</organism>
<keyword evidence="2" id="KW-1185">Reference proteome</keyword>
<evidence type="ECO:0000313" key="1">
    <source>
        <dbReference type="EMBL" id="QHB49741.1"/>
    </source>
</evidence>
<proteinExistence type="predicted"/>
<name>A0A6B9LXV3_9CAUD</name>
<sequence>MTYATIHTNYGLQRLAQAETTGAPIKLVEIAVIHCEMLFI</sequence>
<dbReference type="Proteomes" id="UP000464295">
    <property type="component" value="Segment"/>
</dbReference>
<protein>
    <submittedName>
        <fullName evidence="1">Putative tail collar protein</fullName>
    </submittedName>
</protein>
<dbReference type="RefSeq" id="YP_009903348.1">
    <property type="nucleotide sequence ID" value="NC_049845.1"/>
</dbReference>
<accession>A0A6B9LXV3</accession>
<reference evidence="1 2" key="1">
    <citation type="submission" date="2019-08" db="EMBL/GenBank/DDBJ databases">
        <title>Phage resistance in multidrug-resistant Klebsiella pneumoniae ST258 evolves via diverse mutations that culminate in impaired adsorption.</title>
        <authorList>
            <person name="Hesse S.E."/>
            <person name="Rajaure M."/>
            <person name="Wall E.A."/>
            <person name="Bliskovsky V.V."/>
            <person name="Gottesman S."/>
            <person name="Adhya S."/>
        </authorList>
    </citation>
    <scope>NUCLEOTIDE SEQUENCE [LARGE SCALE GENOMIC DNA]</scope>
</reference>